<dbReference type="InterPro" id="IPR053207">
    <property type="entry name" value="Non-NMDA_GluR_Accessory"/>
</dbReference>
<evidence type="ECO:0000256" key="1">
    <source>
        <dbReference type="ARBA" id="ARBA00023157"/>
    </source>
</evidence>
<keyword evidence="1" id="KW-1015">Disulfide bond</keyword>
<accession>A0ABM1YPK2</accession>
<comment type="caution">
    <text evidence="2">Lacks conserved residue(s) required for the propagation of feature annotation.</text>
</comment>
<dbReference type="EnsemblMetazoa" id="AALFPA23_010986.R15521">
    <property type="protein sequence ID" value="AALFPA23_010986.P15521"/>
    <property type="gene ID" value="AALFPA23_010986"/>
</dbReference>
<reference evidence="6" key="2">
    <citation type="submission" date="2025-05" db="UniProtKB">
        <authorList>
            <consortium name="EnsemblMetazoa"/>
        </authorList>
    </citation>
    <scope>IDENTIFICATION</scope>
    <source>
        <strain evidence="6">Foshan</strain>
    </source>
</reference>
<evidence type="ECO:0000256" key="2">
    <source>
        <dbReference type="PROSITE-ProRule" id="PRU00059"/>
    </source>
</evidence>
<keyword evidence="4" id="KW-0472">Membrane</keyword>
<evidence type="ECO:0000259" key="5">
    <source>
        <dbReference type="PROSITE" id="PS01180"/>
    </source>
</evidence>
<evidence type="ECO:0000256" key="3">
    <source>
        <dbReference type="SAM" id="MobiDB-lite"/>
    </source>
</evidence>
<dbReference type="PANTHER" id="PTHR47537">
    <property type="entry name" value="CUBILIN"/>
    <property type="match status" value="1"/>
</dbReference>
<dbReference type="InterPro" id="IPR000859">
    <property type="entry name" value="CUB_dom"/>
</dbReference>
<organism evidence="6 7">
    <name type="scientific">Aedes albopictus</name>
    <name type="common">Asian tiger mosquito</name>
    <name type="synonym">Stegomyia albopicta</name>
    <dbReference type="NCBI Taxonomy" id="7160"/>
    <lineage>
        <taxon>Eukaryota</taxon>
        <taxon>Metazoa</taxon>
        <taxon>Ecdysozoa</taxon>
        <taxon>Arthropoda</taxon>
        <taxon>Hexapoda</taxon>
        <taxon>Insecta</taxon>
        <taxon>Pterygota</taxon>
        <taxon>Neoptera</taxon>
        <taxon>Endopterygota</taxon>
        <taxon>Diptera</taxon>
        <taxon>Nematocera</taxon>
        <taxon>Culicoidea</taxon>
        <taxon>Culicidae</taxon>
        <taxon>Culicinae</taxon>
        <taxon>Aedini</taxon>
        <taxon>Aedes</taxon>
        <taxon>Stegomyia</taxon>
    </lineage>
</organism>
<dbReference type="CDD" id="cd00041">
    <property type="entry name" value="CUB"/>
    <property type="match status" value="2"/>
</dbReference>
<keyword evidence="7" id="KW-1185">Reference proteome</keyword>
<evidence type="ECO:0000256" key="4">
    <source>
        <dbReference type="SAM" id="Phobius"/>
    </source>
</evidence>
<evidence type="ECO:0000313" key="6">
    <source>
        <dbReference type="EnsemblMetazoa" id="AALFPA23_010986.P15521"/>
    </source>
</evidence>
<dbReference type="Pfam" id="PF00431">
    <property type="entry name" value="CUB"/>
    <property type="match status" value="2"/>
</dbReference>
<proteinExistence type="predicted"/>
<dbReference type="InterPro" id="IPR035914">
    <property type="entry name" value="Sperma_CUB_dom_sf"/>
</dbReference>
<feature type="domain" description="CUB" evidence="5">
    <location>
        <begin position="80"/>
        <end position="202"/>
    </location>
</feature>
<feature type="domain" description="CUB" evidence="5">
    <location>
        <begin position="218"/>
        <end position="336"/>
    </location>
</feature>
<dbReference type="PANTHER" id="PTHR47537:SF2">
    <property type="entry name" value="CUBILIN"/>
    <property type="match status" value="1"/>
</dbReference>
<feature type="region of interest" description="Disordered" evidence="3">
    <location>
        <begin position="37"/>
        <end position="76"/>
    </location>
</feature>
<keyword evidence="4" id="KW-0812">Transmembrane</keyword>
<feature type="compositionally biased region" description="Gly residues" evidence="3">
    <location>
        <begin position="58"/>
        <end position="73"/>
    </location>
</feature>
<sequence>MRQNHQLVKVTNFVLYLALVLPVGTLVGQHGNTVQAEASESHSTGKGAEFLPSSGNSVLGGGGGGTGGHGKGYYRGPPHCKPHTFSSIQLRNGSIAPSHKRSGVFPSATCELYEFIGQGVERIQIVFSEFRLPSKQEPNECGETDILMVFFHIDGRDEVVETLCGDTLPKPILSSGPRLLLEFRSTFNNTDNKGFTADFIFLTNFGISTGYQPSPSECNFYYFKNASNQGWIQSPNFPGAYPRNIRCNYYFYGDPLDYVLIRFTYFDIEGVAPCDEDSASDYVEFSNFNTRDRKYPFYCGPRRDLIARSDGRFFRVTMVSNDRLDGTGFRALYAFESTLNMIGPGSGVIGSGGIYGVGVVGAAGVPFIPGHYQAATSSTTERNVAASVAKVTSGKRGAGMLAVNGARIAFHGDASVLLLTGVALLLFHLLPSLLGSQLAAANPPPMPPILVA</sequence>
<name>A0ABM1YPK2_AEDAL</name>
<dbReference type="SMART" id="SM00042">
    <property type="entry name" value="CUB"/>
    <property type="match status" value="2"/>
</dbReference>
<dbReference type="Proteomes" id="UP000069940">
    <property type="component" value="Unassembled WGS sequence"/>
</dbReference>
<dbReference type="PROSITE" id="PS01180">
    <property type="entry name" value="CUB"/>
    <property type="match status" value="2"/>
</dbReference>
<dbReference type="SUPFAM" id="SSF49854">
    <property type="entry name" value="Spermadhesin, CUB domain"/>
    <property type="match status" value="2"/>
</dbReference>
<reference evidence="7" key="1">
    <citation type="journal article" date="2015" name="Proc. Natl. Acad. Sci. U.S.A.">
        <title>Genome sequence of the Asian Tiger mosquito, Aedes albopictus, reveals insights into its biology, genetics, and evolution.</title>
        <authorList>
            <person name="Chen X.G."/>
            <person name="Jiang X."/>
            <person name="Gu J."/>
            <person name="Xu M."/>
            <person name="Wu Y."/>
            <person name="Deng Y."/>
            <person name="Zhang C."/>
            <person name="Bonizzoni M."/>
            <person name="Dermauw W."/>
            <person name="Vontas J."/>
            <person name="Armbruster P."/>
            <person name="Huang X."/>
            <person name="Yang Y."/>
            <person name="Zhang H."/>
            <person name="He W."/>
            <person name="Peng H."/>
            <person name="Liu Y."/>
            <person name="Wu K."/>
            <person name="Chen J."/>
            <person name="Lirakis M."/>
            <person name="Topalis P."/>
            <person name="Van Leeuwen T."/>
            <person name="Hall A.B."/>
            <person name="Jiang X."/>
            <person name="Thorpe C."/>
            <person name="Mueller R.L."/>
            <person name="Sun C."/>
            <person name="Waterhouse R.M."/>
            <person name="Yan G."/>
            <person name="Tu Z.J."/>
            <person name="Fang X."/>
            <person name="James A.A."/>
        </authorList>
    </citation>
    <scope>NUCLEOTIDE SEQUENCE [LARGE SCALE GENOMIC DNA]</scope>
    <source>
        <strain evidence="7">Foshan</strain>
    </source>
</reference>
<evidence type="ECO:0000313" key="7">
    <source>
        <dbReference type="Proteomes" id="UP000069940"/>
    </source>
</evidence>
<keyword evidence="4" id="KW-1133">Transmembrane helix</keyword>
<feature type="transmembrane region" description="Helical" evidence="4">
    <location>
        <begin position="416"/>
        <end position="440"/>
    </location>
</feature>
<dbReference type="Gene3D" id="2.60.120.290">
    <property type="entry name" value="Spermadhesin, CUB domain"/>
    <property type="match status" value="2"/>
</dbReference>
<dbReference type="RefSeq" id="XP_062703329.1">
    <property type="nucleotide sequence ID" value="XM_062847345.1"/>
</dbReference>
<dbReference type="GeneID" id="109424809"/>
<protein>
    <recommendedName>
        <fullName evidence="5">CUB domain-containing protein</fullName>
    </recommendedName>
</protein>